<feature type="region of interest" description="Disordered" evidence="5">
    <location>
        <begin position="500"/>
        <end position="526"/>
    </location>
</feature>
<dbReference type="Pfam" id="PF00916">
    <property type="entry name" value="Sulfate_transp"/>
    <property type="match status" value="1"/>
</dbReference>
<feature type="transmembrane region" description="Helical" evidence="6">
    <location>
        <begin position="40"/>
        <end position="61"/>
    </location>
</feature>
<feature type="domain" description="STAS" evidence="7">
    <location>
        <begin position="536"/>
        <end position="628"/>
    </location>
</feature>
<gene>
    <name evidence="8" type="ORF">SFRICE_019679</name>
</gene>
<evidence type="ECO:0000256" key="6">
    <source>
        <dbReference type="SAM" id="Phobius"/>
    </source>
</evidence>
<name>A0A2H1VJL9_SPOFR</name>
<dbReference type="Pfam" id="PF01740">
    <property type="entry name" value="STAS"/>
    <property type="match status" value="1"/>
</dbReference>
<dbReference type="InterPro" id="IPR001902">
    <property type="entry name" value="SLC26A/SulP_fam"/>
</dbReference>
<dbReference type="InterPro" id="IPR011547">
    <property type="entry name" value="SLC26A/SulP_dom"/>
</dbReference>
<evidence type="ECO:0000256" key="1">
    <source>
        <dbReference type="ARBA" id="ARBA00004141"/>
    </source>
</evidence>
<dbReference type="InterPro" id="IPR036513">
    <property type="entry name" value="STAS_dom_sf"/>
</dbReference>
<evidence type="ECO:0000256" key="4">
    <source>
        <dbReference type="ARBA" id="ARBA00023136"/>
    </source>
</evidence>
<dbReference type="SUPFAM" id="SSF52091">
    <property type="entry name" value="SpoIIaa-like"/>
    <property type="match status" value="1"/>
</dbReference>
<comment type="subcellular location">
    <subcellularLocation>
        <location evidence="1">Membrane</location>
        <topology evidence="1">Multi-pass membrane protein</topology>
    </subcellularLocation>
</comment>
<evidence type="ECO:0000256" key="2">
    <source>
        <dbReference type="ARBA" id="ARBA00022692"/>
    </source>
</evidence>
<feature type="transmembrane region" description="Helical" evidence="6">
    <location>
        <begin position="226"/>
        <end position="248"/>
    </location>
</feature>
<feature type="transmembrane region" description="Helical" evidence="6">
    <location>
        <begin position="408"/>
        <end position="427"/>
    </location>
</feature>
<dbReference type="EMBL" id="ODYU01002919">
    <property type="protein sequence ID" value="SOQ41018.1"/>
    <property type="molecule type" value="Genomic_DNA"/>
</dbReference>
<feature type="transmembrane region" description="Helical" evidence="6">
    <location>
        <begin position="151"/>
        <end position="172"/>
    </location>
</feature>
<sequence length="659" mass="70681">MEEEGLPVSWRGAGDKAGGWARLARRRVPLLRWLPAYDRVSALADLVAGVTLGLTLVPQSIAYASLANLPVQYGLYSSFVGTMLYVVLGTVKEVSIGPTSLMALFTLQICRGLPVEFVVLLTFLSGCVVLIMGLLRLGFLVELISPSVTSGFTSATAIIIVAAQLKGLLGLSFTAESVGDNIRLIVTKWDDIRYADCALGAVCCTVLLLLRKLKDVRVRSPRVARALWLVSISRNALVVLAASSFAYLTHHPNQPLFKLSGRVEPGLPRLSVPPFSASVDNSTVTFVDMVQQLGSGVIMLPIVMVLANIAIAKAFCKWRDGPARQAASEAGSAGGRVDATQEMVTLGLCNMAGALVHAMPTCGAFTRSAVSHSSGVRTPAAGLYSGIITLLALIFLTQYFYFIPKACLSAVLICAVIFMVSTSNTYFNDQKRISQYQVDVRSVGRLWRRDRRELAVLALTFCVSVLRTVELAVLAGAVASLAVLLRQLMRPDIHMHSIKVRAPRPGSSDRETDDSNVSVSQTAHGEAVRVRPAQGLVYVNGELVARRLLAAAARAAPRPVLLDCTHLAMLDYAAMQVLERLIKKLKADEQLLIMYNVPEQLVARYELLEGVERRGMRATSAAEALASVAGAPAPAQLPAGEESAALLAAGEPEPDALQP</sequence>
<evidence type="ECO:0000256" key="3">
    <source>
        <dbReference type="ARBA" id="ARBA00022989"/>
    </source>
</evidence>
<feature type="transmembrane region" description="Helical" evidence="6">
    <location>
        <begin position="454"/>
        <end position="485"/>
    </location>
</feature>
<protein>
    <submittedName>
        <fullName evidence="8">SFRICE_019679</fullName>
    </submittedName>
</protein>
<dbReference type="PANTHER" id="PTHR11814">
    <property type="entry name" value="SULFATE TRANSPORTER"/>
    <property type="match status" value="1"/>
</dbReference>
<accession>A0A2H1VJL9</accession>
<feature type="transmembrane region" description="Helical" evidence="6">
    <location>
        <begin position="293"/>
        <end position="315"/>
    </location>
</feature>
<feature type="transmembrane region" description="Helical" evidence="6">
    <location>
        <begin position="73"/>
        <end position="91"/>
    </location>
</feature>
<dbReference type="PROSITE" id="PS50801">
    <property type="entry name" value="STAS"/>
    <property type="match status" value="1"/>
</dbReference>
<evidence type="ECO:0000259" key="7">
    <source>
        <dbReference type="PROSITE" id="PS50801"/>
    </source>
</evidence>
<feature type="transmembrane region" description="Helical" evidence="6">
    <location>
        <begin position="192"/>
        <end position="210"/>
    </location>
</feature>
<feature type="transmembrane region" description="Helical" evidence="6">
    <location>
        <begin position="117"/>
        <end position="139"/>
    </location>
</feature>
<dbReference type="AlphaFoldDB" id="A0A2H1VJL9"/>
<dbReference type="GO" id="GO:0016020">
    <property type="term" value="C:membrane"/>
    <property type="evidence" value="ECO:0007669"/>
    <property type="project" value="UniProtKB-SubCell"/>
</dbReference>
<evidence type="ECO:0000256" key="5">
    <source>
        <dbReference type="SAM" id="MobiDB-lite"/>
    </source>
</evidence>
<keyword evidence="4 6" id="KW-0472">Membrane</keyword>
<keyword evidence="2 6" id="KW-0812">Transmembrane</keyword>
<proteinExistence type="predicted"/>
<reference evidence="8" key="1">
    <citation type="submission" date="2016-07" db="EMBL/GenBank/DDBJ databases">
        <authorList>
            <person name="Bretaudeau A."/>
        </authorList>
    </citation>
    <scope>NUCLEOTIDE SEQUENCE</scope>
    <source>
        <strain evidence="8">Rice</strain>
        <tissue evidence="8">Whole body</tissue>
    </source>
</reference>
<feature type="transmembrane region" description="Helical" evidence="6">
    <location>
        <begin position="381"/>
        <end position="402"/>
    </location>
</feature>
<evidence type="ECO:0000313" key="8">
    <source>
        <dbReference type="EMBL" id="SOQ41018.1"/>
    </source>
</evidence>
<dbReference type="Gene3D" id="3.30.750.24">
    <property type="entry name" value="STAS domain"/>
    <property type="match status" value="1"/>
</dbReference>
<keyword evidence="3 6" id="KW-1133">Transmembrane helix</keyword>
<dbReference type="InterPro" id="IPR002645">
    <property type="entry name" value="STAS_dom"/>
</dbReference>
<dbReference type="GO" id="GO:0055085">
    <property type="term" value="P:transmembrane transport"/>
    <property type="evidence" value="ECO:0007669"/>
    <property type="project" value="InterPro"/>
</dbReference>
<organism evidence="8">
    <name type="scientific">Spodoptera frugiperda</name>
    <name type="common">Fall armyworm</name>
    <dbReference type="NCBI Taxonomy" id="7108"/>
    <lineage>
        <taxon>Eukaryota</taxon>
        <taxon>Metazoa</taxon>
        <taxon>Ecdysozoa</taxon>
        <taxon>Arthropoda</taxon>
        <taxon>Hexapoda</taxon>
        <taxon>Insecta</taxon>
        <taxon>Pterygota</taxon>
        <taxon>Neoptera</taxon>
        <taxon>Endopterygota</taxon>
        <taxon>Lepidoptera</taxon>
        <taxon>Glossata</taxon>
        <taxon>Ditrysia</taxon>
        <taxon>Noctuoidea</taxon>
        <taxon>Noctuidae</taxon>
        <taxon>Amphipyrinae</taxon>
        <taxon>Spodoptera</taxon>
    </lineage>
</organism>